<accession>A0AAE3SW29</accession>
<dbReference type="InterPro" id="IPR003594">
    <property type="entry name" value="HATPase_dom"/>
</dbReference>
<keyword evidence="6" id="KW-0004">4Fe-4S</keyword>
<keyword evidence="8" id="KW-0808">Transferase</keyword>
<evidence type="ECO:0000313" key="20">
    <source>
        <dbReference type="Proteomes" id="UP001208771"/>
    </source>
</evidence>
<dbReference type="Gene3D" id="3.30.565.10">
    <property type="entry name" value="Histidine kinase-like ATPase, C-terminal domain"/>
    <property type="match status" value="1"/>
</dbReference>
<dbReference type="InterPro" id="IPR050482">
    <property type="entry name" value="Sensor_HK_TwoCompSys"/>
</dbReference>
<dbReference type="GO" id="GO:0000155">
    <property type="term" value="F:phosphorelay sensor kinase activity"/>
    <property type="evidence" value="ECO:0007669"/>
    <property type="project" value="InterPro"/>
</dbReference>
<keyword evidence="12" id="KW-0902">Two-component regulatory system</keyword>
<dbReference type="InterPro" id="IPR011712">
    <property type="entry name" value="Sig_transdc_His_kin_sub3_dim/P"/>
</dbReference>
<feature type="transmembrane region" description="Helical" evidence="17">
    <location>
        <begin position="199"/>
        <end position="218"/>
    </location>
</feature>
<comment type="catalytic activity">
    <reaction evidence="1">
        <text>ATP + protein L-histidine = ADP + protein N-phospho-L-histidine.</text>
        <dbReference type="EC" id="2.7.13.3"/>
    </reaction>
</comment>
<evidence type="ECO:0000256" key="4">
    <source>
        <dbReference type="ARBA" id="ARBA00012438"/>
    </source>
</evidence>
<gene>
    <name evidence="19" type="ORF">NOF55_07910</name>
</gene>
<dbReference type="PROSITE" id="PS50109">
    <property type="entry name" value="HIS_KIN"/>
    <property type="match status" value="1"/>
</dbReference>
<feature type="coiled-coil region" evidence="16">
    <location>
        <begin position="239"/>
        <end position="266"/>
    </location>
</feature>
<dbReference type="GO" id="GO:0046872">
    <property type="term" value="F:metal ion binding"/>
    <property type="evidence" value="ECO:0007669"/>
    <property type="project" value="UniProtKB-KW"/>
</dbReference>
<dbReference type="EMBL" id="JANFPI010000002">
    <property type="protein sequence ID" value="MCX8997030.1"/>
    <property type="molecule type" value="Genomic_DNA"/>
</dbReference>
<evidence type="ECO:0000256" key="5">
    <source>
        <dbReference type="ARBA" id="ARBA00017322"/>
    </source>
</evidence>
<evidence type="ECO:0000256" key="16">
    <source>
        <dbReference type="SAM" id="Coils"/>
    </source>
</evidence>
<keyword evidence="17" id="KW-0812">Transmembrane</keyword>
<keyword evidence="16" id="KW-0175">Coiled coil</keyword>
<organism evidence="19 20">
    <name type="scientific">Ectorhizobium quercum</name>
    <dbReference type="NCBI Taxonomy" id="2965071"/>
    <lineage>
        <taxon>Bacteria</taxon>
        <taxon>Pseudomonadati</taxon>
        <taxon>Pseudomonadota</taxon>
        <taxon>Alphaproteobacteria</taxon>
        <taxon>Hyphomicrobiales</taxon>
        <taxon>Rhizobiaceae</taxon>
        <taxon>Ectorhizobium</taxon>
    </lineage>
</organism>
<evidence type="ECO:0000313" key="19">
    <source>
        <dbReference type="EMBL" id="MCX8997030.1"/>
    </source>
</evidence>
<dbReference type="GO" id="GO:0005737">
    <property type="term" value="C:cytoplasm"/>
    <property type="evidence" value="ECO:0007669"/>
    <property type="project" value="UniProtKB-SubCell"/>
</dbReference>
<evidence type="ECO:0000256" key="13">
    <source>
        <dbReference type="ARBA" id="ARBA00023014"/>
    </source>
</evidence>
<dbReference type="AlphaFoldDB" id="A0AAE3SW29"/>
<comment type="cofactor">
    <cofactor evidence="2">
        <name>[4Fe-4S] cluster</name>
        <dbReference type="ChEBI" id="CHEBI:49883"/>
    </cofactor>
</comment>
<keyword evidence="13" id="KW-0411">Iron-sulfur</keyword>
<dbReference type="RefSeq" id="WP_306410799.1">
    <property type="nucleotide sequence ID" value="NZ_JANFPI010000002.1"/>
</dbReference>
<evidence type="ECO:0000259" key="18">
    <source>
        <dbReference type="PROSITE" id="PS50109"/>
    </source>
</evidence>
<protein>
    <recommendedName>
        <fullName evidence="5">Oxygen sensor histidine kinase NreB</fullName>
        <ecNumber evidence="4">2.7.13.3</ecNumber>
    </recommendedName>
    <alternativeName>
        <fullName evidence="15">Nitrogen regulation protein B</fullName>
    </alternativeName>
</protein>
<keyword evidence="17" id="KW-1133">Transmembrane helix</keyword>
<dbReference type="InterPro" id="IPR004358">
    <property type="entry name" value="Sig_transdc_His_kin-like_C"/>
</dbReference>
<evidence type="ECO:0000256" key="15">
    <source>
        <dbReference type="ARBA" id="ARBA00030800"/>
    </source>
</evidence>
<evidence type="ECO:0000256" key="17">
    <source>
        <dbReference type="SAM" id="Phobius"/>
    </source>
</evidence>
<dbReference type="PRINTS" id="PR00344">
    <property type="entry name" value="BCTRLSENSOR"/>
</dbReference>
<evidence type="ECO:0000256" key="3">
    <source>
        <dbReference type="ARBA" id="ARBA00004496"/>
    </source>
</evidence>
<feature type="domain" description="Histidine kinase" evidence="18">
    <location>
        <begin position="370"/>
        <end position="457"/>
    </location>
</feature>
<sequence length="462" mass="50033">MTPTEQITAETAGITRFSLLKQFLAMSATVLTLGMAAIGFWVTLEIEEGVTDNAAAMTALYVDGIVAPVTQGLEQGGVDERTSEALDFILTQGALSREIAVFKLWSPKGEILYSSDRALVGRTFELTEGLSAAIGGRLHAEFDRLDSEENVSDNSQRGPLLEIYSPVRSSATGEVVAVAEFYAVAENLQANLFEARRQTWLVVGGVTLLMLSAFYLLISRADTTIKTQRAALGARLDELSRLLSQNETLTRRLDQANRRISAINERVLRRISSELHDGPTQHLAFAALRLDSARTGDGQALESVRLAVDEAVKEIRQICLGLSLPELENWSLATIAARLATVHESRTEKAVELDVEEGLPELSTTAKVGVYRFIQEALNNVAKHAGDVSPVVRIASGEGGVEIVVEDSGRGFDMQAPATGLGLAGMRERVASLKGRLDILSRKGTGTRVAMWVPQQSEDDEP</sequence>
<keyword evidence="10 19" id="KW-0418">Kinase</keyword>
<comment type="function">
    <text evidence="14">Member of the two-component regulatory system NreB/NreC involved in the control of dissimilatory nitrate/nitrite reduction in response to oxygen. NreB functions as a direct oxygen sensor histidine kinase which is autophosphorylated, in the absence of oxygen, probably at the conserved histidine residue, and transfers its phosphate group probably to a conserved aspartate residue of NreC. NreB/NreC activates the expression of the nitrate (narGHJI) and nitrite (nir) reductase operons, as well as the putative nitrate transporter gene narT.</text>
</comment>
<dbReference type="CDD" id="cd16917">
    <property type="entry name" value="HATPase_UhpB-NarQ-NarX-like"/>
    <property type="match status" value="1"/>
</dbReference>
<dbReference type="InterPro" id="IPR005467">
    <property type="entry name" value="His_kinase_dom"/>
</dbReference>
<keyword evidence="20" id="KW-1185">Reference proteome</keyword>
<proteinExistence type="predicted"/>
<dbReference type="InterPro" id="IPR036890">
    <property type="entry name" value="HATPase_C_sf"/>
</dbReference>
<evidence type="ECO:0000256" key="14">
    <source>
        <dbReference type="ARBA" id="ARBA00024827"/>
    </source>
</evidence>
<keyword evidence="17" id="KW-0472">Membrane</keyword>
<feature type="transmembrane region" description="Helical" evidence="17">
    <location>
        <begin position="23"/>
        <end position="44"/>
    </location>
</feature>
<keyword evidence="11" id="KW-0408">Iron</keyword>
<name>A0AAE3SW29_9HYPH</name>
<dbReference type="GO" id="GO:0016020">
    <property type="term" value="C:membrane"/>
    <property type="evidence" value="ECO:0007669"/>
    <property type="project" value="InterPro"/>
</dbReference>
<evidence type="ECO:0000256" key="10">
    <source>
        <dbReference type="ARBA" id="ARBA00022777"/>
    </source>
</evidence>
<keyword evidence="7" id="KW-0963">Cytoplasm</keyword>
<dbReference type="GO" id="GO:0051539">
    <property type="term" value="F:4 iron, 4 sulfur cluster binding"/>
    <property type="evidence" value="ECO:0007669"/>
    <property type="project" value="UniProtKB-KW"/>
</dbReference>
<evidence type="ECO:0000256" key="8">
    <source>
        <dbReference type="ARBA" id="ARBA00022679"/>
    </source>
</evidence>
<comment type="subcellular location">
    <subcellularLocation>
        <location evidence="3">Cytoplasm</location>
    </subcellularLocation>
</comment>
<evidence type="ECO:0000256" key="12">
    <source>
        <dbReference type="ARBA" id="ARBA00023012"/>
    </source>
</evidence>
<evidence type="ECO:0000256" key="9">
    <source>
        <dbReference type="ARBA" id="ARBA00022723"/>
    </source>
</evidence>
<dbReference type="EC" id="2.7.13.3" evidence="4"/>
<evidence type="ECO:0000256" key="6">
    <source>
        <dbReference type="ARBA" id="ARBA00022485"/>
    </source>
</evidence>
<dbReference type="SUPFAM" id="SSF55874">
    <property type="entry name" value="ATPase domain of HSP90 chaperone/DNA topoisomerase II/histidine kinase"/>
    <property type="match status" value="1"/>
</dbReference>
<reference evidence="19" key="1">
    <citation type="submission" date="2022-07" db="EMBL/GenBank/DDBJ databases">
        <title>Ectorhizobium quercum gen.nov., sp. nov.</title>
        <authorList>
            <person name="Ma T."/>
            <person name="Li Y."/>
        </authorList>
    </citation>
    <scope>NUCLEOTIDE SEQUENCE</scope>
    <source>
        <strain evidence="19">BDR2-2</strain>
    </source>
</reference>
<keyword evidence="9" id="KW-0479">Metal-binding</keyword>
<comment type="caution">
    <text evidence="19">The sequence shown here is derived from an EMBL/GenBank/DDBJ whole genome shotgun (WGS) entry which is preliminary data.</text>
</comment>
<dbReference type="GO" id="GO:0046983">
    <property type="term" value="F:protein dimerization activity"/>
    <property type="evidence" value="ECO:0007669"/>
    <property type="project" value="InterPro"/>
</dbReference>
<dbReference type="SMART" id="SM00387">
    <property type="entry name" value="HATPase_c"/>
    <property type="match status" value="1"/>
</dbReference>
<dbReference type="PANTHER" id="PTHR24421">
    <property type="entry name" value="NITRATE/NITRITE SENSOR PROTEIN NARX-RELATED"/>
    <property type="match status" value="1"/>
</dbReference>
<dbReference type="Proteomes" id="UP001208771">
    <property type="component" value="Unassembled WGS sequence"/>
</dbReference>
<evidence type="ECO:0000256" key="1">
    <source>
        <dbReference type="ARBA" id="ARBA00000085"/>
    </source>
</evidence>
<evidence type="ECO:0000256" key="7">
    <source>
        <dbReference type="ARBA" id="ARBA00022490"/>
    </source>
</evidence>
<dbReference type="Pfam" id="PF07730">
    <property type="entry name" value="HisKA_3"/>
    <property type="match status" value="1"/>
</dbReference>
<evidence type="ECO:0000256" key="11">
    <source>
        <dbReference type="ARBA" id="ARBA00023004"/>
    </source>
</evidence>
<dbReference type="Pfam" id="PF02518">
    <property type="entry name" value="HATPase_c"/>
    <property type="match status" value="1"/>
</dbReference>
<evidence type="ECO:0000256" key="2">
    <source>
        <dbReference type="ARBA" id="ARBA00001966"/>
    </source>
</evidence>